<dbReference type="GO" id="GO:0006508">
    <property type="term" value="P:proteolysis"/>
    <property type="evidence" value="ECO:0007669"/>
    <property type="project" value="InterPro"/>
</dbReference>
<reference evidence="4" key="1">
    <citation type="submission" date="2022-02" db="EMBL/GenBank/DDBJ databases">
        <authorList>
            <person name="Henning P.M."/>
            <person name="McCubbin A.G."/>
            <person name="Shore J.S."/>
        </authorList>
    </citation>
    <scope>NUCLEOTIDE SEQUENCE</scope>
    <source>
        <strain evidence="4">F60SS</strain>
        <tissue evidence="4">Leaves</tissue>
    </source>
</reference>
<evidence type="ECO:0000313" key="5">
    <source>
        <dbReference type="Proteomes" id="UP001141552"/>
    </source>
</evidence>
<sequence length="252" mass="26707">MTKISTSLTRFSYASLLLLLCILCSLQKEHAVEANLDSQNIIHTHTLKVSSLLDSDVCDRSSQGFKKGSSLEVVHSYGPCNQAKAGDGPSTAELLRQDRLRSDSIQASLAKKSGSGSVKQTKATLPTQSGSAIGLGTSNYVVTLGLGTPRKNVSLVFDTAKDLTWTQCEPCTGGCSPQKGPKFDPTKSASYKNISCSSSLCDLADKQAMAMFQVMDSLPPIPSQLGHPMLSRTSCSVAATKTKALTVQRLGS</sequence>
<gene>
    <name evidence="4" type="ORF">Tsubulata_047010</name>
</gene>
<evidence type="ECO:0000313" key="4">
    <source>
        <dbReference type="EMBL" id="KAJ4837479.1"/>
    </source>
</evidence>
<feature type="signal peptide" evidence="2">
    <location>
        <begin position="1"/>
        <end position="31"/>
    </location>
</feature>
<feature type="domain" description="Peptidase A1" evidence="3">
    <location>
        <begin position="140"/>
        <end position="252"/>
    </location>
</feature>
<feature type="chain" id="PRO_5040290176" description="Peptidase A1 domain-containing protein" evidence="2">
    <location>
        <begin position="32"/>
        <end position="252"/>
    </location>
</feature>
<organism evidence="4 5">
    <name type="scientific">Turnera subulata</name>
    <dbReference type="NCBI Taxonomy" id="218843"/>
    <lineage>
        <taxon>Eukaryota</taxon>
        <taxon>Viridiplantae</taxon>
        <taxon>Streptophyta</taxon>
        <taxon>Embryophyta</taxon>
        <taxon>Tracheophyta</taxon>
        <taxon>Spermatophyta</taxon>
        <taxon>Magnoliopsida</taxon>
        <taxon>eudicotyledons</taxon>
        <taxon>Gunneridae</taxon>
        <taxon>Pentapetalae</taxon>
        <taxon>rosids</taxon>
        <taxon>fabids</taxon>
        <taxon>Malpighiales</taxon>
        <taxon>Passifloraceae</taxon>
        <taxon>Turnera</taxon>
    </lineage>
</organism>
<dbReference type="AlphaFoldDB" id="A0A9Q0JDE0"/>
<evidence type="ECO:0000259" key="3">
    <source>
        <dbReference type="PROSITE" id="PS51767"/>
    </source>
</evidence>
<dbReference type="InterPro" id="IPR032861">
    <property type="entry name" value="TAXi_N"/>
</dbReference>
<dbReference type="PANTHER" id="PTHR13683:SF907">
    <property type="entry name" value="PEPTIDASE A1 DOMAIN-CONTAINING PROTEIN"/>
    <property type="match status" value="1"/>
</dbReference>
<accession>A0A9Q0JDE0</accession>
<name>A0A9Q0JDE0_9ROSI</name>
<dbReference type="InterPro" id="IPR033121">
    <property type="entry name" value="PEPTIDASE_A1"/>
</dbReference>
<comment type="caution">
    <text evidence="4">The sequence shown here is derived from an EMBL/GenBank/DDBJ whole genome shotgun (WGS) entry which is preliminary data.</text>
</comment>
<dbReference type="Pfam" id="PF14543">
    <property type="entry name" value="TAXi_N"/>
    <property type="match status" value="1"/>
</dbReference>
<dbReference type="Gene3D" id="2.40.70.10">
    <property type="entry name" value="Acid Proteases"/>
    <property type="match status" value="1"/>
</dbReference>
<dbReference type="OrthoDB" id="771136at2759"/>
<reference evidence="4" key="2">
    <citation type="journal article" date="2023" name="Plants (Basel)">
        <title>Annotation of the Turnera subulata (Passifloraceae) Draft Genome Reveals the S-Locus Evolved after the Divergence of Turneroideae from Passifloroideae in a Stepwise Manner.</title>
        <authorList>
            <person name="Henning P.M."/>
            <person name="Roalson E.H."/>
            <person name="Mir W."/>
            <person name="McCubbin A.G."/>
            <person name="Shore J.S."/>
        </authorList>
    </citation>
    <scope>NUCLEOTIDE SEQUENCE</scope>
    <source>
        <strain evidence="4">F60SS</strain>
    </source>
</reference>
<dbReference type="EMBL" id="JAKUCV010003831">
    <property type="protein sequence ID" value="KAJ4837479.1"/>
    <property type="molecule type" value="Genomic_DNA"/>
</dbReference>
<dbReference type="InterPro" id="IPR001461">
    <property type="entry name" value="Aspartic_peptidase_A1"/>
</dbReference>
<keyword evidence="2" id="KW-0732">Signal</keyword>
<dbReference type="SUPFAM" id="SSF50630">
    <property type="entry name" value="Acid proteases"/>
    <property type="match status" value="1"/>
</dbReference>
<dbReference type="GO" id="GO:0004190">
    <property type="term" value="F:aspartic-type endopeptidase activity"/>
    <property type="evidence" value="ECO:0007669"/>
    <property type="project" value="InterPro"/>
</dbReference>
<evidence type="ECO:0000256" key="1">
    <source>
        <dbReference type="ARBA" id="ARBA00007447"/>
    </source>
</evidence>
<dbReference type="PANTHER" id="PTHR13683">
    <property type="entry name" value="ASPARTYL PROTEASES"/>
    <property type="match status" value="1"/>
</dbReference>
<keyword evidence="5" id="KW-1185">Reference proteome</keyword>
<dbReference type="InterPro" id="IPR021109">
    <property type="entry name" value="Peptidase_aspartic_dom_sf"/>
</dbReference>
<comment type="similarity">
    <text evidence="1">Belongs to the peptidase A1 family.</text>
</comment>
<dbReference type="Proteomes" id="UP001141552">
    <property type="component" value="Unassembled WGS sequence"/>
</dbReference>
<evidence type="ECO:0000256" key="2">
    <source>
        <dbReference type="SAM" id="SignalP"/>
    </source>
</evidence>
<proteinExistence type="inferred from homology"/>
<dbReference type="PROSITE" id="PS51767">
    <property type="entry name" value="PEPTIDASE_A1"/>
    <property type="match status" value="1"/>
</dbReference>
<protein>
    <recommendedName>
        <fullName evidence="3">Peptidase A1 domain-containing protein</fullName>
    </recommendedName>
</protein>